<dbReference type="InterPro" id="IPR013149">
    <property type="entry name" value="ADH-like_C"/>
</dbReference>
<dbReference type="PANTHER" id="PTHR42940">
    <property type="entry name" value="ALCOHOL DEHYDROGENASE 1-RELATED"/>
    <property type="match status" value="1"/>
</dbReference>
<dbReference type="GeneID" id="62205504"/>
<keyword evidence="6" id="KW-0520">NAD</keyword>
<protein>
    <recommendedName>
        <fullName evidence="8">Enoyl reductase (ER) domain-containing protein</fullName>
    </recommendedName>
</protein>
<dbReference type="Gene3D" id="3.40.50.720">
    <property type="entry name" value="NAD(P)-binding Rossmann-like Domain"/>
    <property type="match status" value="1"/>
</dbReference>
<dbReference type="SUPFAM" id="SSF51735">
    <property type="entry name" value="NAD(P)-binding Rossmann-fold domains"/>
    <property type="match status" value="1"/>
</dbReference>
<evidence type="ECO:0000256" key="6">
    <source>
        <dbReference type="ARBA" id="ARBA00023027"/>
    </source>
</evidence>
<evidence type="ECO:0000256" key="3">
    <source>
        <dbReference type="ARBA" id="ARBA00022723"/>
    </source>
</evidence>
<proteinExistence type="inferred from homology"/>
<dbReference type="GO" id="GO:0008270">
    <property type="term" value="F:zinc ion binding"/>
    <property type="evidence" value="ECO:0007669"/>
    <property type="project" value="InterPro"/>
</dbReference>
<dbReference type="Proteomes" id="UP000596902">
    <property type="component" value="Unassembled WGS sequence"/>
</dbReference>
<accession>A0A8H7EEA5</accession>
<dbReference type="AlphaFoldDB" id="A0A8H7EEA5"/>
<dbReference type="RefSeq" id="XP_038784814.1">
    <property type="nucleotide sequence ID" value="XM_038932326.1"/>
</dbReference>
<evidence type="ECO:0000256" key="4">
    <source>
        <dbReference type="ARBA" id="ARBA00022833"/>
    </source>
</evidence>
<dbReference type="InterPro" id="IPR020843">
    <property type="entry name" value="ER"/>
</dbReference>
<keyword evidence="4 7" id="KW-0862">Zinc</keyword>
<evidence type="ECO:0000313" key="9">
    <source>
        <dbReference type="EMBL" id="KAF7674519.1"/>
    </source>
</evidence>
<keyword evidence="3 7" id="KW-0479">Metal-binding</keyword>
<dbReference type="GO" id="GO:0018455">
    <property type="term" value="F:alcohol dehydrogenase [NAD(P)+] activity"/>
    <property type="evidence" value="ECO:0007669"/>
    <property type="project" value="UniProtKB-ARBA"/>
</dbReference>
<dbReference type="SUPFAM" id="SSF50129">
    <property type="entry name" value="GroES-like"/>
    <property type="match status" value="1"/>
</dbReference>
<keyword evidence="10" id="KW-1185">Reference proteome</keyword>
<reference evidence="9" key="2">
    <citation type="submission" date="2020-08" db="EMBL/GenBank/DDBJ databases">
        <title>Draft Genome Sequence of Cumin Blight Pathogen Alternaria burnsii.</title>
        <authorList>
            <person name="Feng Z."/>
        </authorList>
    </citation>
    <scope>NUCLEOTIDE SEQUENCE</scope>
    <source>
        <strain evidence="9">CBS107.38</strain>
    </source>
</reference>
<evidence type="ECO:0000256" key="1">
    <source>
        <dbReference type="ARBA" id="ARBA00001947"/>
    </source>
</evidence>
<comment type="caution">
    <text evidence="9">The sequence shown here is derived from an EMBL/GenBank/DDBJ whole genome shotgun (WGS) entry which is preliminary data.</text>
</comment>
<dbReference type="PROSITE" id="PS00059">
    <property type="entry name" value="ADH_ZINC"/>
    <property type="match status" value="1"/>
</dbReference>
<dbReference type="Pfam" id="PF00107">
    <property type="entry name" value="ADH_zinc_N"/>
    <property type="match status" value="1"/>
</dbReference>
<dbReference type="PANTHER" id="PTHR42940:SF8">
    <property type="entry name" value="VACUOLAR PROTEIN SORTING-ASSOCIATED PROTEIN 11"/>
    <property type="match status" value="1"/>
</dbReference>
<dbReference type="Gene3D" id="3.90.180.10">
    <property type="entry name" value="Medium-chain alcohol dehydrogenases, catalytic domain"/>
    <property type="match status" value="1"/>
</dbReference>
<comment type="similarity">
    <text evidence="2 7">Belongs to the zinc-containing alcohol dehydrogenase family.</text>
</comment>
<feature type="domain" description="Enoyl reductase (ER)" evidence="8">
    <location>
        <begin position="474"/>
        <end position="802"/>
    </location>
</feature>
<organism evidence="9 10">
    <name type="scientific">Alternaria burnsii</name>
    <dbReference type="NCBI Taxonomy" id="1187904"/>
    <lineage>
        <taxon>Eukaryota</taxon>
        <taxon>Fungi</taxon>
        <taxon>Dikarya</taxon>
        <taxon>Ascomycota</taxon>
        <taxon>Pezizomycotina</taxon>
        <taxon>Dothideomycetes</taxon>
        <taxon>Pleosporomycetidae</taxon>
        <taxon>Pleosporales</taxon>
        <taxon>Pleosporineae</taxon>
        <taxon>Pleosporaceae</taxon>
        <taxon>Alternaria</taxon>
        <taxon>Alternaria sect. Alternaria</taxon>
    </lineage>
</organism>
<dbReference type="InterPro" id="IPR036291">
    <property type="entry name" value="NAD(P)-bd_dom_sf"/>
</dbReference>
<dbReference type="FunFam" id="3.40.50.720:FF:000039">
    <property type="entry name" value="Alcohol dehydrogenase AdhP"/>
    <property type="match status" value="1"/>
</dbReference>
<keyword evidence="5" id="KW-0560">Oxidoreductase</keyword>
<comment type="cofactor">
    <cofactor evidence="1 7">
        <name>Zn(2+)</name>
        <dbReference type="ChEBI" id="CHEBI:29105"/>
    </cofactor>
</comment>
<evidence type="ECO:0000256" key="5">
    <source>
        <dbReference type="ARBA" id="ARBA00023002"/>
    </source>
</evidence>
<dbReference type="InterPro" id="IPR011032">
    <property type="entry name" value="GroES-like_sf"/>
</dbReference>
<dbReference type="EMBL" id="JAAABM010000010">
    <property type="protein sequence ID" value="KAF7674519.1"/>
    <property type="molecule type" value="Genomic_DNA"/>
</dbReference>
<sequence>MGEVVPYKAGMQRGQGYNTYLQALCVKDAVTIERHDDKDPAFKREYYSEFIEEYEKIAKSMRISAGAAVSGWGQEGNVNVDILNRSEFETSTLTYEVKVLVQHQVSVVDKHSFNKIQTENKHATYGDRFISDFIKGGHFYARVSITAKNSSETSELKQSAEVAMTMYGVSGKITQEVESAVSSIKRNASVKITIIESTGTSKSGTSGGGYAVKAEESSDLLAVKEKADQFYKDADTGKHSYVLFAVLAKYRNLSNFENYFTPFDYQIASLRSWALFNDFTLYKAIETMIKAVPTSKFKDGPERKTQLSNQAINIFESIRNRVIRISEHPEEAKQKSDHMEPDVFRLEVLNSIQTKLFHAQSKPIPNTDDYWTDVILPSKGSDEQHLFTFPAFDFGELIGTEVVSFGKKKNGEEYNCLIGERATSLDGYTELSHFWIFPDSVEKFAMQIPQAIPKFFKAYRKHFVRMKAGQWDPKEKKVVVNDVPKPAEAPNQFLVKIQSASLCHSDLLHAMRPDYAVTLGHEGVGYIESIGKEASDKGFQVGDAIGFNYFIGACFECEGCMVHNVRCETGNQKLQGFVADGYFAEYAVVDWQNAIKLPENLDMSKTAPLFCAGITAFHSVDSCELKAGDWLAVIGCGGLGQYAIQYAKAMGIKTIGLDINDNQLDVAKKVGADAVFNSMKNKDYLQDIKKLTGGKGCHAAAVYSASNAAYTGAPDVLRTGGLLMVIGIAPKGLDFINTFDLTTGRYRIKAESTGIPQRMKKAVEFTGKHSIQPEVEFRKIDDLPQMVADMEAGKAEKRQVVVF</sequence>
<reference evidence="9" key="1">
    <citation type="submission" date="2020-01" db="EMBL/GenBank/DDBJ databases">
        <authorList>
            <person name="Feng Z.H.Z."/>
        </authorList>
    </citation>
    <scope>NUCLEOTIDE SEQUENCE</scope>
    <source>
        <strain evidence="9">CBS107.38</strain>
    </source>
</reference>
<evidence type="ECO:0000256" key="2">
    <source>
        <dbReference type="ARBA" id="ARBA00008072"/>
    </source>
</evidence>
<evidence type="ECO:0000259" key="8">
    <source>
        <dbReference type="SMART" id="SM00829"/>
    </source>
</evidence>
<dbReference type="InterPro" id="IPR013154">
    <property type="entry name" value="ADH-like_N"/>
</dbReference>
<dbReference type="Pfam" id="PF08240">
    <property type="entry name" value="ADH_N"/>
    <property type="match status" value="1"/>
</dbReference>
<dbReference type="InterPro" id="IPR002328">
    <property type="entry name" value="ADH_Zn_CS"/>
</dbReference>
<dbReference type="SMART" id="SM00829">
    <property type="entry name" value="PKS_ER"/>
    <property type="match status" value="1"/>
</dbReference>
<evidence type="ECO:0000256" key="7">
    <source>
        <dbReference type="RuleBase" id="RU361277"/>
    </source>
</evidence>
<evidence type="ECO:0000313" key="10">
    <source>
        <dbReference type="Proteomes" id="UP000596902"/>
    </source>
</evidence>
<name>A0A8H7EEA5_9PLEO</name>
<gene>
    <name evidence="9" type="ORF">GT037_007279</name>
</gene>